<accession>A0A7D7LUS1</accession>
<name>A0A7D7LUS1_9FLAO</name>
<dbReference type="InterPro" id="IPR001173">
    <property type="entry name" value="Glyco_trans_2-like"/>
</dbReference>
<evidence type="ECO:0000256" key="3">
    <source>
        <dbReference type="ARBA" id="ARBA00022679"/>
    </source>
</evidence>
<evidence type="ECO:0000313" key="7">
    <source>
        <dbReference type="Proteomes" id="UP000515349"/>
    </source>
</evidence>
<reference evidence="6 7" key="1">
    <citation type="submission" date="2020-07" db="EMBL/GenBank/DDBJ databases">
        <title>Chryseobacterium sp.cx-624.</title>
        <authorList>
            <person name="Yang C."/>
        </authorList>
    </citation>
    <scope>NUCLEOTIDE SEQUENCE [LARGE SCALE GENOMIC DNA]</scope>
    <source>
        <strain evidence="6">Cx-624</strain>
        <strain evidence="7">cx-624</strain>
    </source>
</reference>
<keyword evidence="3 5" id="KW-0808">Transferase</keyword>
<evidence type="ECO:0000313" key="5">
    <source>
        <dbReference type="EMBL" id="MBA5247416.1"/>
    </source>
</evidence>
<reference evidence="5" key="3">
    <citation type="submission" date="2020-07" db="EMBL/GenBank/DDBJ databases">
        <authorList>
            <person name="Yang C."/>
        </authorList>
    </citation>
    <scope>NUCLEOTIDE SEQUENCE</scope>
    <source>
        <strain evidence="5">Cx-624</strain>
    </source>
</reference>
<protein>
    <submittedName>
        <fullName evidence="6">Glycosyltransferase family 2 protein</fullName>
    </submittedName>
</protein>
<dbReference type="Proteomes" id="UP000515349">
    <property type="component" value="Chromosome"/>
</dbReference>
<dbReference type="Pfam" id="PF00535">
    <property type="entry name" value="Glycos_transf_2"/>
    <property type="match status" value="1"/>
</dbReference>
<keyword evidence="2" id="KW-0328">Glycosyltransferase</keyword>
<dbReference type="Gene3D" id="3.90.550.10">
    <property type="entry name" value="Spore Coat Polysaccharide Biosynthesis Protein SpsA, Chain A"/>
    <property type="match status" value="1"/>
</dbReference>
<dbReference type="PANTHER" id="PTHR43685:SF5">
    <property type="entry name" value="GLYCOSYLTRANSFERASE EPSE-RELATED"/>
    <property type="match status" value="1"/>
</dbReference>
<comment type="similarity">
    <text evidence="1">Belongs to the glycosyltransferase 2 family.</text>
</comment>
<dbReference type="KEGG" id="cbau:H1R16_03975"/>
<sequence length="272" mass="31187">MSSFGKEGNGCVSVIMPVYNAELTVLQSVQSVVLQSYTDWELYIIDDGSLDDSPKIIKDFIAASDQDIQKKIFYTKKENEGPSKARNLGIEKSSGQFIAFLDSDDMWVRDKLEIQVRYANLYPEVGVISGGYNRSVVKTGGKFVFISFAQLLQRNYFNTPTVLLSRKKLGESRFSENQKYSEDYRLWLELTYRYRGIYLHETVARSITGKLSYGISGLSSNLWLMEKGELSNFYFLWKTKRIKGSQFILTSSLSLIKFLRRILILAVKQNDI</sequence>
<dbReference type="InterPro" id="IPR029044">
    <property type="entry name" value="Nucleotide-diphossugar_trans"/>
</dbReference>
<dbReference type="CDD" id="cd00761">
    <property type="entry name" value="Glyco_tranf_GTA_type"/>
    <property type="match status" value="1"/>
</dbReference>
<feature type="domain" description="Glycosyltransferase 2-like" evidence="4">
    <location>
        <begin position="13"/>
        <end position="139"/>
    </location>
</feature>
<organism evidence="6 7">
    <name type="scientific">Marnyiella aurantia</name>
    <dbReference type="NCBI Taxonomy" id="2758037"/>
    <lineage>
        <taxon>Bacteria</taxon>
        <taxon>Pseudomonadati</taxon>
        <taxon>Bacteroidota</taxon>
        <taxon>Flavobacteriia</taxon>
        <taxon>Flavobacteriales</taxon>
        <taxon>Weeksellaceae</taxon>
        <taxon>Marnyiella</taxon>
    </lineage>
</organism>
<evidence type="ECO:0000313" key="6">
    <source>
        <dbReference type="EMBL" id="QMS99173.1"/>
    </source>
</evidence>
<dbReference type="Proteomes" id="UP000539710">
    <property type="component" value="Unassembled WGS sequence"/>
</dbReference>
<dbReference type="GO" id="GO:0016757">
    <property type="term" value="F:glycosyltransferase activity"/>
    <property type="evidence" value="ECO:0007669"/>
    <property type="project" value="UniProtKB-KW"/>
</dbReference>
<evidence type="ECO:0000256" key="2">
    <source>
        <dbReference type="ARBA" id="ARBA00022676"/>
    </source>
</evidence>
<dbReference type="EMBL" id="JACEUX010000003">
    <property type="protein sequence ID" value="MBA5247416.1"/>
    <property type="molecule type" value="Genomic_DNA"/>
</dbReference>
<evidence type="ECO:0000256" key="1">
    <source>
        <dbReference type="ARBA" id="ARBA00006739"/>
    </source>
</evidence>
<dbReference type="PANTHER" id="PTHR43685">
    <property type="entry name" value="GLYCOSYLTRANSFERASE"/>
    <property type="match status" value="1"/>
</dbReference>
<evidence type="ECO:0000313" key="8">
    <source>
        <dbReference type="Proteomes" id="UP000539710"/>
    </source>
</evidence>
<dbReference type="RefSeq" id="WP_181887518.1">
    <property type="nucleotide sequence ID" value="NZ_CP059472.1"/>
</dbReference>
<reference evidence="8" key="2">
    <citation type="submission" date="2020-07" db="EMBL/GenBank/DDBJ databases">
        <title>Flavobacterium sp. xlx-214.</title>
        <authorList>
            <person name="Yang C."/>
        </authorList>
    </citation>
    <scope>NUCLEOTIDE SEQUENCE [LARGE SCALE GENOMIC DNA]</scope>
    <source>
        <strain evidence="8">CX-624</strain>
    </source>
</reference>
<dbReference type="InterPro" id="IPR050834">
    <property type="entry name" value="Glycosyltransf_2"/>
</dbReference>
<gene>
    <name evidence="6" type="ORF">H1R16_03975</name>
    <name evidence="5" type="ORF">H2507_09565</name>
</gene>
<proteinExistence type="inferred from homology"/>
<dbReference type="AlphaFoldDB" id="A0A7D7LUS1"/>
<dbReference type="EMBL" id="CP059472">
    <property type="protein sequence ID" value="QMS99173.1"/>
    <property type="molecule type" value="Genomic_DNA"/>
</dbReference>
<dbReference type="SUPFAM" id="SSF53448">
    <property type="entry name" value="Nucleotide-diphospho-sugar transferases"/>
    <property type="match status" value="1"/>
</dbReference>
<evidence type="ECO:0000259" key="4">
    <source>
        <dbReference type="Pfam" id="PF00535"/>
    </source>
</evidence>
<keyword evidence="8" id="KW-1185">Reference proteome</keyword>